<reference evidence="3" key="1">
    <citation type="journal article" date="2019" name="Int. J. Syst. Evol. Microbiol.">
        <title>The Global Catalogue of Microorganisms (GCM) 10K type strain sequencing project: providing services to taxonomists for standard genome sequencing and annotation.</title>
        <authorList>
            <consortium name="The Broad Institute Genomics Platform"/>
            <consortium name="The Broad Institute Genome Sequencing Center for Infectious Disease"/>
            <person name="Wu L."/>
            <person name="Ma J."/>
        </authorList>
    </citation>
    <scope>NUCLEOTIDE SEQUENCE [LARGE SCALE GENOMIC DNA]</scope>
    <source>
        <strain evidence="3">JCM 31486</strain>
    </source>
</reference>
<evidence type="ECO:0000259" key="1">
    <source>
        <dbReference type="Pfam" id="PF06719"/>
    </source>
</evidence>
<comment type="caution">
    <text evidence="2">The sequence shown here is derived from an EMBL/GenBank/DDBJ whole genome shotgun (WGS) entry which is preliminary data.</text>
</comment>
<evidence type="ECO:0000313" key="2">
    <source>
        <dbReference type="EMBL" id="MFD1052022.1"/>
    </source>
</evidence>
<feature type="non-terminal residue" evidence="2">
    <location>
        <position position="144"/>
    </location>
</feature>
<evidence type="ECO:0000313" key="3">
    <source>
        <dbReference type="Proteomes" id="UP001597045"/>
    </source>
</evidence>
<accession>A0ABW3MMU1</accession>
<keyword evidence="3" id="KW-1185">Reference proteome</keyword>
<sequence>MRDAADLIAEIRSLISVHARPDVRTQVDGLALAKTGSAVLEYGLTEPLLVVLVQGGKRILLGDNVFEYRAGQCLVVTANLPITGNFLEATPEFPAMGLSIALRSAVIAPLLREIPPERWKDTPPQPAIATCDTDVDLLDALARM</sequence>
<gene>
    <name evidence="2" type="ORF">ACFQ1S_43875</name>
</gene>
<dbReference type="EMBL" id="JBHTIS010004071">
    <property type="protein sequence ID" value="MFD1052022.1"/>
    <property type="molecule type" value="Genomic_DNA"/>
</dbReference>
<dbReference type="PANTHER" id="PTHR43436:SF1">
    <property type="entry name" value="TRANSCRIPTIONAL REGULATORY PROTEIN"/>
    <property type="match status" value="1"/>
</dbReference>
<dbReference type="Proteomes" id="UP001597045">
    <property type="component" value="Unassembled WGS sequence"/>
</dbReference>
<dbReference type="Pfam" id="PF06719">
    <property type="entry name" value="AraC_N"/>
    <property type="match status" value="1"/>
</dbReference>
<dbReference type="PANTHER" id="PTHR43436">
    <property type="entry name" value="ARAC-FAMILY TRANSCRIPTIONAL REGULATOR"/>
    <property type="match status" value="1"/>
</dbReference>
<proteinExistence type="predicted"/>
<feature type="domain" description="Transcription regulator HTH AraC N-terminal" evidence="1">
    <location>
        <begin position="27"/>
        <end position="144"/>
    </location>
</feature>
<dbReference type="InterPro" id="IPR009594">
    <property type="entry name" value="Tscrpt_reg_HTH_AraC_N"/>
</dbReference>
<protein>
    <submittedName>
        <fullName evidence="2">AraC family transcriptional regulator</fullName>
    </submittedName>
</protein>
<organism evidence="2 3">
    <name type="scientific">Kibdelosporangium lantanae</name>
    <dbReference type="NCBI Taxonomy" id="1497396"/>
    <lineage>
        <taxon>Bacteria</taxon>
        <taxon>Bacillati</taxon>
        <taxon>Actinomycetota</taxon>
        <taxon>Actinomycetes</taxon>
        <taxon>Pseudonocardiales</taxon>
        <taxon>Pseudonocardiaceae</taxon>
        <taxon>Kibdelosporangium</taxon>
    </lineage>
</organism>
<name>A0ABW3MMU1_9PSEU</name>